<dbReference type="STRING" id="760011.Spico_0301"/>
<dbReference type="InterPro" id="IPR008217">
    <property type="entry name" value="Ccc1_fam"/>
</dbReference>
<gene>
    <name evidence="6" type="ordered locus">Spico_0301</name>
</gene>
<evidence type="ECO:0000256" key="1">
    <source>
        <dbReference type="ARBA" id="ARBA00004127"/>
    </source>
</evidence>
<keyword evidence="2 5" id="KW-0812">Transmembrane</keyword>
<evidence type="ECO:0000313" key="6">
    <source>
        <dbReference type="EMBL" id="AEC01531.1"/>
    </source>
</evidence>
<dbReference type="GO" id="GO:0030026">
    <property type="term" value="P:intracellular manganese ion homeostasis"/>
    <property type="evidence" value="ECO:0007669"/>
    <property type="project" value="InterPro"/>
</dbReference>
<dbReference type="CDD" id="cd02431">
    <property type="entry name" value="Ferritin_CCC1_C"/>
    <property type="match status" value="1"/>
</dbReference>
<evidence type="ECO:0000313" key="7">
    <source>
        <dbReference type="Proteomes" id="UP000007939"/>
    </source>
</evidence>
<name>F4GH56_PARC1</name>
<dbReference type="Proteomes" id="UP000007939">
    <property type="component" value="Chromosome"/>
</dbReference>
<dbReference type="CDD" id="cd01044">
    <property type="entry name" value="Ferritin_CCC1_N"/>
    <property type="match status" value="1"/>
</dbReference>
<evidence type="ECO:0000256" key="4">
    <source>
        <dbReference type="ARBA" id="ARBA00023136"/>
    </source>
</evidence>
<dbReference type="eggNOG" id="COG1814">
    <property type="taxonomic scope" value="Bacteria"/>
</dbReference>
<keyword evidence="7" id="KW-1185">Reference proteome</keyword>
<dbReference type="EMBL" id="CP002659">
    <property type="protein sequence ID" value="AEC01531.1"/>
    <property type="molecule type" value="Genomic_DNA"/>
</dbReference>
<evidence type="ECO:0008006" key="8">
    <source>
        <dbReference type="Google" id="ProtNLM"/>
    </source>
</evidence>
<dbReference type="SUPFAM" id="SSF47240">
    <property type="entry name" value="Ferritin-like"/>
    <property type="match status" value="1"/>
</dbReference>
<dbReference type="RefSeq" id="WP_013738927.1">
    <property type="nucleotide sequence ID" value="NC_015436.1"/>
</dbReference>
<dbReference type="InterPro" id="IPR039376">
    <property type="entry name" value="Ferritin_CCC1_N"/>
</dbReference>
<comment type="subcellular location">
    <subcellularLocation>
        <location evidence="1">Endomembrane system</location>
        <topology evidence="1">Multi-pass membrane protein</topology>
    </subcellularLocation>
</comment>
<dbReference type="InterPro" id="IPR009078">
    <property type="entry name" value="Ferritin-like_SF"/>
</dbReference>
<dbReference type="AlphaFoldDB" id="F4GH56"/>
<protein>
    <recommendedName>
        <fullName evidence="8">Rubrerythrin diiron-binding domain-containing protein</fullName>
    </recommendedName>
</protein>
<dbReference type="KEGG" id="scc:Spico_0301"/>
<evidence type="ECO:0000256" key="5">
    <source>
        <dbReference type="SAM" id="Phobius"/>
    </source>
</evidence>
<feature type="transmembrane region" description="Helical" evidence="5">
    <location>
        <begin position="267"/>
        <end position="288"/>
    </location>
</feature>
<accession>F4GH56</accession>
<feature type="transmembrane region" description="Helical" evidence="5">
    <location>
        <begin position="208"/>
        <end position="227"/>
    </location>
</feature>
<keyword evidence="3 5" id="KW-1133">Transmembrane helix</keyword>
<sequence length="296" mass="33360">MGKTSDIPAEAITFLKKMQRIEADDMLTYAKIGRHVKDQHNKAVILKLAKDEERHAHIWTRYTGSKPKAHMFTVYWNYFLSFILGFTFIIKKMEKREDRTNLNYHTWEHVIPEARTIADDEEDHERQLLEMLDEERLRYLGSFVLGLSDALVELSGTLAGLTLALTNTRLIALSGMITGIAATLSMAGSEYLSKKNEDSPDNALKSSLYTGAAYLVTVALLILPYLLLPSHAWLTALIIMLATMLLIIIFFTYYVSVAKSLPFFKRFIQMAGISLSVAAISFGIGFLVKGWLGVDI</sequence>
<organism evidence="6 7">
    <name type="scientific">Parasphaerochaeta coccoides (strain ATCC BAA-1237 / DSM 17374 / SPN1)</name>
    <name type="common">Sphaerochaeta coccoides</name>
    <dbReference type="NCBI Taxonomy" id="760011"/>
    <lineage>
        <taxon>Bacteria</taxon>
        <taxon>Pseudomonadati</taxon>
        <taxon>Spirochaetota</taxon>
        <taxon>Spirochaetia</taxon>
        <taxon>Spirochaetales</taxon>
        <taxon>Sphaerochaetaceae</taxon>
        <taxon>Parasphaerochaeta</taxon>
    </lineage>
</organism>
<dbReference type="GO" id="GO:0012505">
    <property type="term" value="C:endomembrane system"/>
    <property type="evidence" value="ECO:0007669"/>
    <property type="project" value="UniProtKB-SubCell"/>
</dbReference>
<dbReference type="Pfam" id="PF01988">
    <property type="entry name" value="VIT1"/>
    <property type="match status" value="1"/>
</dbReference>
<evidence type="ECO:0000256" key="3">
    <source>
        <dbReference type="ARBA" id="ARBA00022989"/>
    </source>
</evidence>
<dbReference type="OrthoDB" id="9781287at2"/>
<dbReference type="HOGENOM" id="CLU_065373_1_0_12"/>
<reference evidence="6 7" key="2">
    <citation type="journal article" date="2012" name="Stand. Genomic Sci.">
        <title>Complete genome sequence of the termite hindgut bacterium Spirochaeta coccoides type strain (SPN1(T)), reclassification in the genus Sphaerochaeta as Sphaerochaeta coccoides comb. nov. and emendations of the family Spirochaetaceae and the genus Sphaerochaeta.</title>
        <authorList>
            <person name="Abt B."/>
            <person name="Han C."/>
            <person name="Scheuner C."/>
            <person name="Lu M."/>
            <person name="Lapidus A."/>
            <person name="Nolan M."/>
            <person name="Lucas S."/>
            <person name="Hammon N."/>
            <person name="Deshpande S."/>
            <person name="Cheng J.F."/>
            <person name="Tapia R."/>
            <person name="Goodwin L.A."/>
            <person name="Pitluck S."/>
            <person name="Liolios K."/>
            <person name="Pagani I."/>
            <person name="Ivanova N."/>
            <person name="Mavromatis K."/>
            <person name="Mikhailova N."/>
            <person name="Huntemann M."/>
            <person name="Pati A."/>
            <person name="Chen A."/>
            <person name="Palaniappan K."/>
            <person name="Land M."/>
            <person name="Hauser L."/>
            <person name="Brambilla E.M."/>
            <person name="Rohde M."/>
            <person name="Spring S."/>
            <person name="Gronow S."/>
            <person name="Goker M."/>
            <person name="Woyke T."/>
            <person name="Bristow J."/>
            <person name="Eisen J.A."/>
            <person name="Markowitz V."/>
            <person name="Hugenholtz P."/>
            <person name="Kyrpides N.C."/>
            <person name="Klenk H.P."/>
            <person name="Detter J.C."/>
        </authorList>
    </citation>
    <scope>NUCLEOTIDE SEQUENCE [LARGE SCALE GENOMIC DNA]</scope>
    <source>
        <strain evidence="7">ATCC BAA-1237 / DSM 17374 / SPN1</strain>
    </source>
</reference>
<dbReference type="GO" id="GO:0005384">
    <property type="term" value="F:manganese ion transmembrane transporter activity"/>
    <property type="evidence" value="ECO:0007669"/>
    <property type="project" value="InterPro"/>
</dbReference>
<feature type="transmembrane region" description="Helical" evidence="5">
    <location>
        <begin position="170"/>
        <end position="187"/>
    </location>
</feature>
<reference evidence="7" key="1">
    <citation type="submission" date="2011-04" db="EMBL/GenBank/DDBJ databases">
        <title>The complete genome of Spirochaeta coccoides DSM 17374.</title>
        <authorList>
            <person name="Lucas S."/>
            <person name="Copeland A."/>
            <person name="Lapidus A."/>
            <person name="Bruce D."/>
            <person name="Goodwin L."/>
            <person name="Pitluck S."/>
            <person name="Peters L."/>
            <person name="Kyrpides N."/>
            <person name="Mavromatis K."/>
            <person name="Pagani I."/>
            <person name="Ivanova N."/>
            <person name="Ovchinnikova G."/>
            <person name="Lu M."/>
            <person name="Detter J.C."/>
            <person name="Tapia R."/>
            <person name="Han C."/>
            <person name="Land M."/>
            <person name="Hauser L."/>
            <person name="Markowitz V."/>
            <person name="Cheng J.-F."/>
            <person name="Hugenholtz P."/>
            <person name="Woyke T."/>
            <person name="Wu D."/>
            <person name="Spring S."/>
            <person name="Schroeder M."/>
            <person name="Brambilla E."/>
            <person name="Klenk H.-P."/>
            <person name="Eisen J.A."/>
        </authorList>
    </citation>
    <scope>NUCLEOTIDE SEQUENCE [LARGE SCALE GENOMIC DNA]</scope>
    <source>
        <strain evidence="7">ATCC BAA-1237 / DSM 17374 / SPN1</strain>
    </source>
</reference>
<evidence type="ECO:0000256" key="2">
    <source>
        <dbReference type="ARBA" id="ARBA00022692"/>
    </source>
</evidence>
<proteinExistence type="predicted"/>
<feature type="transmembrane region" description="Helical" evidence="5">
    <location>
        <begin position="69"/>
        <end position="90"/>
    </location>
</feature>
<keyword evidence="4 5" id="KW-0472">Membrane</keyword>
<feature type="transmembrane region" description="Helical" evidence="5">
    <location>
        <begin position="233"/>
        <end position="255"/>
    </location>
</feature>